<dbReference type="STRING" id="1314785.A0A165DJ35"/>
<dbReference type="PROSITE" id="PS51462">
    <property type="entry name" value="NUDIX"/>
    <property type="match status" value="1"/>
</dbReference>
<dbReference type="RefSeq" id="XP_040762735.1">
    <property type="nucleotide sequence ID" value="XM_040912785.1"/>
</dbReference>
<dbReference type="FunFam" id="3.90.79.10:FF:000019">
    <property type="entry name" value="Thiamin pyrophosphokinase, putative"/>
    <property type="match status" value="1"/>
</dbReference>
<dbReference type="PANTHER" id="PTHR13622:SF8">
    <property type="entry name" value="THIAMIN PYROPHOSPHOKINASE 1"/>
    <property type="match status" value="1"/>
</dbReference>
<evidence type="ECO:0000313" key="2">
    <source>
        <dbReference type="EMBL" id="KZT04995.1"/>
    </source>
</evidence>
<organism evidence="2 3">
    <name type="scientific">Laetiporus sulphureus 93-53</name>
    <dbReference type="NCBI Taxonomy" id="1314785"/>
    <lineage>
        <taxon>Eukaryota</taxon>
        <taxon>Fungi</taxon>
        <taxon>Dikarya</taxon>
        <taxon>Basidiomycota</taxon>
        <taxon>Agaricomycotina</taxon>
        <taxon>Agaricomycetes</taxon>
        <taxon>Polyporales</taxon>
        <taxon>Laetiporus</taxon>
    </lineage>
</organism>
<dbReference type="InParanoid" id="A0A165DJ35"/>
<dbReference type="GO" id="GO:0044715">
    <property type="term" value="F:8-oxo-dGDP phosphatase activity"/>
    <property type="evidence" value="ECO:0007669"/>
    <property type="project" value="TreeGrafter"/>
</dbReference>
<dbReference type="InterPro" id="IPR015797">
    <property type="entry name" value="NUDIX_hydrolase-like_dom_sf"/>
</dbReference>
<keyword evidence="3" id="KW-1185">Reference proteome</keyword>
<gene>
    <name evidence="2" type="ORF">LAESUDRAFT_760720</name>
</gene>
<dbReference type="PANTHER" id="PTHR13622">
    <property type="entry name" value="THIAMIN PYROPHOSPHOKINASE"/>
    <property type="match status" value="1"/>
</dbReference>
<dbReference type="OrthoDB" id="10261522at2759"/>
<dbReference type="CDD" id="cd03676">
    <property type="entry name" value="NUDIX_Tnr3_like"/>
    <property type="match status" value="1"/>
</dbReference>
<accession>A0A165DJ35</accession>
<protein>
    <recommendedName>
        <fullName evidence="1">Nudix hydrolase domain-containing protein</fullName>
    </recommendedName>
</protein>
<evidence type="ECO:0000313" key="3">
    <source>
        <dbReference type="Proteomes" id="UP000076871"/>
    </source>
</evidence>
<evidence type="ECO:0000259" key="1">
    <source>
        <dbReference type="PROSITE" id="PS51462"/>
    </source>
</evidence>
<name>A0A165DJ35_9APHY</name>
<dbReference type="InterPro" id="IPR000086">
    <property type="entry name" value="NUDIX_hydrolase_dom"/>
</dbReference>
<dbReference type="Gene3D" id="3.90.79.10">
    <property type="entry name" value="Nucleoside Triphosphate Pyrophosphohydrolase"/>
    <property type="match status" value="1"/>
</dbReference>
<dbReference type="EMBL" id="KV427633">
    <property type="protein sequence ID" value="KZT04995.1"/>
    <property type="molecule type" value="Genomic_DNA"/>
</dbReference>
<sequence length="352" mass="39951">MAVPSSATPRSFLDILNVCDNYRINPDEPLATWCLSPEPGSPAIGLLRPEIVEHLRRENAREGRSPPWVLELRGGKMHVSFSPELRNAAARTRVMKELCERWRDEGLYADVIGPRKWRAEKYPVYRDPFGRHDAPAHDSNANNDDDDGRNYAFMMERAACALFGVVTYGVHMTIYEEDRDEDGLPTSCRVWVSKRARTKQTWPGYLDNTVAGGIPSGLGVFESLVKESMEEASLAEGGIQRHARALDSVSYFFRTGAGWLQPEVTYAYDLRVPSGAERDAYKPKPLDGEVESFELLPLEEVVTRIRAGLFKPNTAPVLLDFMIRHGYLTPDEEPDYQQIVTRLHGRFDYDKW</sequence>
<proteinExistence type="predicted"/>
<dbReference type="AlphaFoldDB" id="A0A165DJ35"/>
<dbReference type="GeneID" id="63829813"/>
<dbReference type="SUPFAM" id="SSF55811">
    <property type="entry name" value="Nudix"/>
    <property type="match status" value="1"/>
</dbReference>
<dbReference type="Proteomes" id="UP000076871">
    <property type="component" value="Unassembled WGS sequence"/>
</dbReference>
<reference evidence="2 3" key="1">
    <citation type="journal article" date="2016" name="Mol. Biol. Evol.">
        <title>Comparative Genomics of Early-Diverging Mushroom-Forming Fungi Provides Insights into the Origins of Lignocellulose Decay Capabilities.</title>
        <authorList>
            <person name="Nagy L.G."/>
            <person name="Riley R."/>
            <person name="Tritt A."/>
            <person name="Adam C."/>
            <person name="Daum C."/>
            <person name="Floudas D."/>
            <person name="Sun H."/>
            <person name="Yadav J.S."/>
            <person name="Pangilinan J."/>
            <person name="Larsson K.H."/>
            <person name="Matsuura K."/>
            <person name="Barry K."/>
            <person name="Labutti K."/>
            <person name="Kuo R."/>
            <person name="Ohm R.A."/>
            <person name="Bhattacharya S.S."/>
            <person name="Shirouzu T."/>
            <person name="Yoshinaga Y."/>
            <person name="Martin F.M."/>
            <person name="Grigoriev I.V."/>
            <person name="Hibbett D.S."/>
        </authorList>
    </citation>
    <scope>NUCLEOTIDE SEQUENCE [LARGE SCALE GENOMIC DNA]</scope>
    <source>
        <strain evidence="2 3">93-53</strain>
    </source>
</reference>
<feature type="domain" description="Nudix hydrolase" evidence="1">
    <location>
        <begin position="167"/>
        <end position="323"/>
    </location>
</feature>